<dbReference type="AlphaFoldDB" id="A0A2X0NTG3"/>
<feature type="region of interest" description="Disordered" evidence="1">
    <location>
        <begin position="33"/>
        <end position="69"/>
    </location>
</feature>
<dbReference type="Proteomes" id="UP000249464">
    <property type="component" value="Unassembled WGS sequence"/>
</dbReference>
<organism evidence="2 3">
    <name type="scientific">Microbotryum silenes-dioicae</name>
    <dbReference type="NCBI Taxonomy" id="796604"/>
    <lineage>
        <taxon>Eukaryota</taxon>
        <taxon>Fungi</taxon>
        <taxon>Dikarya</taxon>
        <taxon>Basidiomycota</taxon>
        <taxon>Pucciniomycotina</taxon>
        <taxon>Microbotryomycetes</taxon>
        <taxon>Microbotryales</taxon>
        <taxon>Microbotryaceae</taxon>
        <taxon>Microbotryum</taxon>
    </lineage>
</organism>
<reference evidence="2 3" key="1">
    <citation type="submission" date="2016-11" db="EMBL/GenBank/DDBJ databases">
        <authorList>
            <person name="Jaros S."/>
            <person name="Januszkiewicz K."/>
            <person name="Wedrychowicz H."/>
        </authorList>
    </citation>
    <scope>NUCLEOTIDE SEQUENCE [LARGE SCALE GENOMIC DNA]</scope>
</reference>
<evidence type="ECO:0000313" key="2">
    <source>
        <dbReference type="EMBL" id="SGY12782.1"/>
    </source>
</evidence>
<keyword evidence="3" id="KW-1185">Reference proteome</keyword>
<evidence type="ECO:0000256" key="1">
    <source>
        <dbReference type="SAM" id="MobiDB-lite"/>
    </source>
</evidence>
<feature type="compositionally biased region" description="Polar residues" evidence="1">
    <location>
        <begin position="33"/>
        <end position="47"/>
    </location>
</feature>
<proteinExistence type="predicted"/>
<feature type="compositionally biased region" description="Polar residues" evidence="1">
    <location>
        <begin position="298"/>
        <end position="319"/>
    </location>
</feature>
<evidence type="ECO:0000313" key="3">
    <source>
        <dbReference type="Proteomes" id="UP000249464"/>
    </source>
</evidence>
<protein>
    <submittedName>
        <fullName evidence="2">BQ5605_C011g06599 protein</fullName>
    </submittedName>
</protein>
<name>A0A2X0NTG3_9BASI</name>
<gene>
    <name evidence="2" type="primary">BQ5605_C011g06599</name>
    <name evidence="2" type="ORF">BQ5605_C011G06599</name>
</gene>
<accession>A0A2X0NTG3</accession>
<dbReference type="EMBL" id="FQNC01000011">
    <property type="protein sequence ID" value="SGY12782.1"/>
    <property type="molecule type" value="Genomic_DNA"/>
</dbReference>
<feature type="region of interest" description="Disordered" evidence="1">
    <location>
        <begin position="289"/>
        <end position="359"/>
    </location>
</feature>
<sequence>MNMTIAELLAFDVAPADASLHIELSKDELTHYSTLSSTRGPTSSCPTQGRPMESSDPTRGEAGVGVSNTEEGRSTAHSCVLKGLVQSMGPSRCEDMAGTTRSFCWTGGGQDGRIQEKLPERDKQYGALAQHYPHFGSLDGAVTAATPLEIGSLICFGLKCGMHSLGCDQTVYGEEALSIGIVTTNHSNQDTLASLVLLSNVVVQELRFIEKAYYFIHIDGTMPFRMIDGRQVIESLGPSATTYRSTTDLTSCYPDERLISTSAHAEQRFAALRSVQCPACEMPPAEPLQAAQMPPRKQGSQLQQKGSLTTKQQASQQSKEGLFEAWSHAQHQPKRRAPQATSDRPPRARKRSERVFEDF</sequence>